<dbReference type="PANTHER" id="PTHR13054:SF2">
    <property type="entry name" value="PROTEIN DGCR6"/>
    <property type="match status" value="1"/>
</dbReference>
<evidence type="ECO:0000256" key="1">
    <source>
        <dbReference type="ARBA" id="ARBA00005939"/>
    </source>
</evidence>
<dbReference type="InterPro" id="IPR010849">
    <property type="entry name" value="Gonadal"/>
</dbReference>
<evidence type="ECO:0000313" key="4">
    <source>
        <dbReference type="Proteomes" id="UP000243579"/>
    </source>
</evidence>
<keyword evidence="4" id="KW-1185">Reference proteome</keyword>
<dbReference type="InterPro" id="IPR011990">
    <property type="entry name" value="TPR-like_helical_dom_sf"/>
</dbReference>
<dbReference type="SUPFAM" id="SSF48452">
    <property type="entry name" value="TPR-like"/>
    <property type="match status" value="1"/>
</dbReference>
<dbReference type="PANTHER" id="PTHR13054">
    <property type="entry name" value="DIGEORGE SYNDROME CRITICAL REGION 6 DGCR6 FAMILY MEMBER"/>
    <property type="match status" value="1"/>
</dbReference>
<dbReference type="Gene3D" id="1.25.40.10">
    <property type="entry name" value="Tetratricopeptide repeat domain"/>
    <property type="match status" value="1"/>
</dbReference>
<gene>
    <name evidence="3" type="ORF">ACHHYP_16423</name>
</gene>
<evidence type="ECO:0000313" key="3">
    <source>
        <dbReference type="EMBL" id="OQR81783.1"/>
    </source>
</evidence>
<reference evidence="3 4" key="1">
    <citation type="journal article" date="2014" name="Genome Biol. Evol.">
        <title>The secreted proteins of Achlya hypogyna and Thraustotheca clavata identify the ancestral oomycete secretome and reveal gene acquisitions by horizontal gene transfer.</title>
        <authorList>
            <person name="Misner I."/>
            <person name="Blouin N."/>
            <person name="Leonard G."/>
            <person name="Richards T.A."/>
            <person name="Lane C.E."/>
        </authorList>
    </citation>
    <scope>NUCLEOTIDE SEQUENCE [LARGE SCALE GENOMIC DNA]</scope>
    <source>
        <strain evidence="3 4">ATCC 48635</strain>
    </source>
</reference>
<proteinExistence type="inferred from homology"/>
<dbReference type="SMART" id="SM00386">
    <property type="entry name" value="HAT"/>
    <property type="match status" value="2"/>
</dbReference>
<dbReference type="EMBL" id="JNBR01002648">
    <property type="protein sequence ID" value="OQR81783.1"/>
    <property type="molecule type" value="Genomic_DNA"/>
</dbReference>
<sequence length="510" mass="57591">MAALPPLDATSVIATAKHLIISSNYLQVENARATVFATLEQYANDTSSIALWLAFAELEMELRQFKQATKVFELAVAKWPSSIELWKRYISFCLDREKFSNAKKLVLRALDTTNKPTEHEALWDLLRACPATLGDVPALQSQRTADGAPATAVASSTPTAVSPAIEAPITAATEPTKVVPVAAAVSDASSKFATTPVSPAVPEPLFFKDIPMTMPVFPDCEYLLFDPVDPSVTVPTPVLQMLSELLRDNNEHIFNSVFDMASSQRKQDLATLYRWQDLVALQMKEGSDLCQRHHAADENTAPRELIEQQTQFLQQRDEFTGRCAKAQQQFIDVQGLTRKTTLATQQRALQELRIPLMVVTEDPAMIAQQRKMTLLILEAEAVWRAQHPRVPAPVPAKPAPVERPRHEHKPEAPTRFQPREEPRFQPRRTEPPPARQPPSFSKPQYHAPRQDFGRQEPPRQEPPRQEYGRQEPLRQEYGRSHEPPRQDFGRPEYPARQDFGRQEPPRQDFG</sequence>
<dbReference type="AlphaFoldDB" id="A0A1V9Y7U6"/>
<accession>A0A1V9Y7U6</accession>
<evidence type="ECO:0000256" key="2">
    <source>
        <dbReference type="SAM" id="MobiDB-lite"/>
    </source>
</evidence>
<dbReference type="Proteomes" id="UP000243579">
    <property type="component" value="Unassembled WGS sequence"/>
</dbReference>
<feature type="region of interest" description="Disordered" evidence="2">
    <location>
        <begin position="388"/>
        <end position="510"/>
    </location>
</feature>
<dbReference type="GO" id="GO:0006396">
    <property type="term" value="P:RNA processing"/>
    <property type="evidence" value="ECO:0007669"/>
    <property type="project" value="InterPro"/>
</dbReference>
<comment type="caution">
    <text evidence="3">The sequence shown here is derived from an EMBL/GenBank/DDBJ whole genome shotgun (WGS) entry which is preliminary data.</text>
</comment>
<feature type="compositionally biased region" description="Basic and acidic residues" evidence="2">
    <location>
        <begin position="400"/>
        <end position="430"/>
    </location>
</feature>
<feature type="non-terminal residue" evidence="3">
    <location>
        <position position="510"/>
    </location>
</feature>
<organism evidence="3 4">
    <name type="scientific">Achlya hypogyna</name>
    <name type="common">Oomycete</name>
    <name type="synonym">Protoachlya hypogyna</name>
    <dbReference type="NCBI Taxonomy" id="1202772"/>
    <lineage>
        <taxon>Eukaryota</taxon>
        <taxon>Sar</taxon>
        <taxon>Stramenopiles</taxon>
        <taxon>Oomycota</taxon>
        <taxon>Saprolegniomycetes</taxon>
        <taxon>Saprolegniales</taxon>
        <taxon>Achlyaceae</taxon>
        <taxon>Achlya</taxon>
    </lineage>
</organism>
<name>A0A1V9Y7U6_ACHHY</name>
<dbReference type="Pfam" id="PF23240">
    <property type="entry name" value="HAT_PRP39_N"/>
    <property type="match status" value="1"/>
</dbReference>
<dbReference type="OrthoDB" id="541719at2759"/>
<dbReference type="InterPro" id="IPR003107">
    <property type="entry name" value="HAT"/>
</dbReference>
<comment type="similarity">
    <text evidence="1">Belongs to the gonadal family.</text>
</comment>
<feature type="compositionally biased region" description="Basic and acidic residues" evidence="2">
    <location>
        <begin position="448"/>
        <end position="510"/>
    </location>
</feature>
<protein>
    <submittedName>
        <fullName evidence="3">Uncharacterized protein</fullName>
    </submittedName>
</protein>